<dbReference type="Gene3D" id="2.130.10.10">
    <property type="entry name" value="YVTN repeat-like/Quinoprotein amine dehydrogenase"/>
    <property type="match status" value="1"/>
</dbReference>
<accession>A0AAE3TBS4</accession>
<evidence type="ECO:0000313" key="2">
    <source>
        <dbReference type="EMBL" id="MDF1610726.1"/>
    </source>
</evidence>
<keyword evidence="1" id="KW-0732">Signal</keyword>
<name>A0AAE3TBS4_9BACT</name>
<dbReference type="RefSeq" id="WP_321534491.1">
    <property type="nucleotide sequence ID" value="NZ_JARGDL010000001.1"/>
</dbReference>
<sequence>MKISCLVYFLLLFPFLLNAQQDDVEFLLKDIVITKITSDGENLWIATNGNGIFEYNLSTKKFTEHSSRTENLQIDFFHSIAANKDFVWAGSTDGLFIYDKKNKNWSRRKFSLGGIYANWIRALTYDDKNNVLWIGRFQYLTKYDLSSRKYTDIDLTIRNSTRTNNIKSLLIDENYLWIGTEAGLHRYDTFKKINEPGARIFFDTKNNSFNSDGELASISSLLNDREFIWVGLDEFVTEERPEFNVGGLFRFDKKSDWLLFDGTKGLTGNGVFSLERTGNYIWASLYQFGKSTKEIFGRGIVLINRINNQVIPIRDENIPRLVYSFFFDGTNLWLGTEKGLIKINFFNKLAMWK</sequence>
<feature type="signal peptide" evidence="1">
    <location>
        <begin position="1"/>
        <end position="19"/>
    </location>
</feature>
<dbReference type="SUPFAM" id="SSF63829">
    <property type="entry name" value="Calcium-dependent phosphotriesterase"/>
    <property type="match status" value="1"/>
</dbReference>
<comment type="caution">
    <text evidence="2">The sequence shown here is derived from an EMBL/GenBank/DDBJ whole genome shotgun (WGS) entry which is preliminary data.</text>
</comment>
<dbReference type="Proteomes" id="UP001221302">
    <property type="component" value="Unassembled WGS sequence"/>
</dbReference>
<dbReference type="AlphaFoldDB" id="A0AAE3TBS4"/>
<gene>
    <name evidence="2" type="ORF">P0M35_01065</name>
</gene>
<proteinExistence type="predicted"/>
<evidence type="ECO:0008006" key="4">
    <source>
        <dbReference type="Google" id="ProtNLM"/>
    </source>
</evidence>
<reference evidence="2" key="1">
    <citation type="submission" date="2023-03" db="EMBL/GenBank/DDBJ databases">
        <title>Stygiobacter electus gen. nov., sp. nov., facultatively anaerobic thermotolerant bacterium of the class Ignavibacteria from a well of Yessentuki mineral water deposit.</title>
        <authorList>
            <person name="Podosokorskaya O.A."/>
            <person name="Elcheninov A.G."/>
            <person name="Petrova N.F."/>
            <person name="Zavarzina D.G."/>
            <person name="Kublanov I.V."/>
            <person name="Merkel A.Y."/>
        </authorList>
    </citation>
    <scope>NUCLEOTIDE SEQUENCE</scope>
    <source>
        <strain evidence="2">09-Me</strain>
    </source>
</reference>
<organism evidence="2 3">
    <name type="scientific">Stygiobacter electus</name>
    <dbReference type="NCBI Taxonomy" id="3032292"/>
    <lineage>
        <taxon>Bacteria</taxon>
        <taxon>Pseudomonadati</taxon>
        <taxon>Ignavibacteriota</taxon>
        <taxon>Ignavibacteria</taxon>
        <taxon>Ignavibacteriales</taxon>
        <taxon>Melioribacteraceae</taxon>
        <taxon>Stygiobacter</taxon>
    </lineage>
</organism>
<protein>
    <recommendedName>
        <fullName evidence="4">Two component regulator propeller</fullName>
    </recommendedName>
</protein>
<evidence type="ECO:0000256" key="1">
    <source>
        <dbReference type="SAM" id="SignalP"/>
    </source>
</evidence>
<dbReference type="EMBL" id="JARGDL010000001">
    <property type="protein sequence ID" value="MDF1610726.1"/>
    <property type="molecule type" value="Genomic_DNA"/>
</dbReference>
<evidence type="ECO:0000313" key="3">
    <source>
        <dbReference type="Proteomes" id="UP001221302"/>
    </source>
</evidence>
<keyword evidence="3" id="KW-1185">Reference proteome</keyword>
<feature type="chain" id="PRO_5041978735" description="Two component regulator propeller" evidence="1">
    <location>
        <begin position="20"/>
        <end position="353"/>
    </location>
</feature>
<dbReference type="InterPro" id="IPR015943">
    <property type="entry name" value="WD40/YVTN_repeat-like_dom_sf"/>
</dbReference>